<dbReference type="InterPro" id="IPR000326">
    <property type="entry name" value="PAP2/HPO"/>
</dbReference>
<evidence type="ECO:0000259" key="7">
    <source>
        <dbReference type="SMART" id="SM00014"/>
    </source>
</evidence>
<keyword evidence="9" id="KW-1185">Reference proteome</keyword>
<reference evidence="8 9" key="1">
    <citation type="submission" date="2015-11" db="EMBL/GenBank/DDBJ databases">
        <title>Bacillus caseinolyticus sp nov.</title>
        <authorList>
            <person name="Dastager S.G."/>
            <person name="Mawlankar R."/>
        </authorList>
    </citation>
    <scope>NUCLEOTIDE SEQUENCE [LARGE SCALE GENOMIC DNA]</scope>
    <source>
        <strain evidence="8 9">SGD-V-76</strain>
    </source>
</reference>
<dbReference type="AlphaFoldDB" id="A0A0V8JGN9"/>
<keyword evidence="2" id="KW-1003">Cell membrane</keyword>
<name>A0A0V8JGN9_9BACI</name>
<protein>
    <submittedName>
        <fullName evidence="8">Phosphoesterase</fullName>
    </submittedName>
</protein>
<dbReference type="PANTHER" id="PTHR14969">
    <property type="entry name" value="SPHINGOSINE-1-PHOSPHATE PHOSPHOHYDROLASE"/>
    <property type="match status" value="1"/>
</dbReference>
<keyword evidence="4" id="KW-0378">Hydrolase</keyword>
<dbReference type="RefSeq" id="WP_025909519.1">
    <property type="nucleotide sequence ID" value="NZ_KQ758716.1"/>
</dbReference>
<comment type="subcellular location">
    <subcellularLocation>
        <location evidence="1">Cell membrane</location>
        <topology evidence="1">Multi-pass membrane protein</topology>
    </subcellularLocation>
</comment>
<evidence type="ECO:0000313" key="9">
    <source>
        <dbReference type="Proteomes" id="UP000053681"/>
    </source>
</evidence>
<dbReference type="Pfam" id="PF01569">
    <property type="entry name" value="PAP2"/>
    <property type="match status" value="1"/>
</dbReference>
<feature type="domain" description="Phosphatidic acid phosphatase type 2/haloperoxidase" evidence="7">
    <location>
        <begin position="65"/>
        <end position="172"/>
    </location>
</feature>
<dbReference type="SUPFAM" id="SSF48317">
    <property type="entry name" value="Acid phosphatase/Vanadium-dependent haloperoxidase"/>
    <property type="match status" value="1"/>
</dbReference>
<keyword evidence="6" id="KW-0472">Membrane</keyword>
<evidence type="ECO:0000256" key="5">
    <source>
        <dbReference type="ARBA" id="ARBA00022989"/>
    </source>
</evidence>
<dbReference type="EMBL" id="LNQP01000102">
    <property type="protein sequence ID" value="KSU86219.1"/>
    <property type="molecule type" value="Genomic_DNA"/>
</dbReference>
<dbReference type="InterPro" id="IPR036938">
    <property type="entry name" value="PAP2/HPO_sf"/>
</dbReference>
<evidence type="ECO:0000313" key="8">
    <source>
        <dbReference type="EMBL" id="KSU86219.1"/>
    </source>
</evidence>
<comment type="caution">
    <text evidence="8">The sequence shown here is derived from an EMBL/GenBank/DDBJ whole genome shotgun (WGS) entry which is preliminary data.</text>
</comment>
<dbReference type="Gene3D" id="1.20.144.10">
    <property type="entry name" value="Phosphatidic acid phosphatase type 2/haloperoxidase"/>
    <property type="match status" value="1"/>
</dbReference>
<keyword evidence="5" id="KW-1133">Transmembrane helix</keyword>
<evidence type="ECO:0000256" key="2">
    <source>
        <dbReference type="ARBA" id="ARBA00022475"/>
    </source>
</evidence>
<gene>
    <name evidence="8" type="ORF">AS180_19805</name>
</gene>
<evidence type="ECO:0000256" key="4">
    <source>
        <dbReference type="ARBA" id="ARBA00022801"/>
    </source>
</evidence>
<dbReference type="GO" id="GO:0016787">
    <property type="term" value="F:hydrolase activity"/>
    <property type="evidence" value="ECO:0007669"/>
    <property type="project" value="UniProtKB-KW"/>
</dbReference>
<dbReference type="PANTHER" id="PTHR14969:SF62">
    <property type="entry name" value="DECAPRENYLPHOSPHORYL-5-PHOSPHORIBOSE PHOSPHATASE RV3807C-RELATED"/>
    <property type="match status" value="1"/>
</dbReference>
<evidence type="ECO:0000256" key="3">
    <source>
        <dbReference type="ARBA" id="ARBA00022692"/>
    </source>
</evidence>
<dbReference type="GO" id="GO:0005886">
    <property type="term" value="C:plasma membrane"/>
    <property type="evidence" value="ECO:0007669"/>
    <property type="project" value="UniProtKB-SubCell"/>
</dbReference>
<proteinExistence type="predicted"/>
<evidence type="ECO:0000256" key="1">
    <source>
        <dbReference type="ARBA" id="ARBA00004651"/>
    </source>
</evidence>
<organism evidence="8 9">
    <name type="scientific">Priestia veravalensis</name>
    <dbReference type="NCBI Taxonomy" id="1414648"/>
    <lineage>
        <taxon>Bacteria</taxon>
        <taxon>Bacillati</taxon>
        <taxon>Bacillota</taxon>
        <taxon>Bacilli</taxon>
        <taxon>Bacillales</taxon>
        <taxon>Bacillaceae</taxon>
        <taxon>Priestia</taxon>
    </lineage>
</organism>
<dbReference type="SMART" id="SM00014">
    <property type="entry name" value="acidPPc"/>
    <property type="match status" value="1"/>
</dbReference>
<sequence length="176" mass="19812">MRTKLIRQVYDWECHLFQIVNKHFDFKPLNTFFRTITHIGGATSMIGLALLLMLCIDRASLPLAYACALSLAISHIPVAITKKIYPRKRPYLQLKETKVLDNPLQDHSFPSGHTTAIFSFLAPIMIAVPVSILFLFPLAFLVGVSRIYLGLHYPTDVFAGMLLGIFSGIIGLQLFY</sequence>
<dbReference type="Proteomes" id="UP000053681">
    <property type="component" value="Unassembled WGS sequence"/>
</dbReference>
<evidence type="ECO:0000256" key="6">
    <source>
        <dbReference type="ARBA" id="ARBA00023136"/>
    </source>
</evidence>
<accession>A0A0V8JGN9</accession>
<keyword evidence="3" id="KW-0812">Transmembrane</keyword>